<keyword evidence="4 7" id="KW-0256">Endoplasmic reticulum</keyword>
<dbReference type="InterPro" id="IPR013174">
    <property type="entry name" value="DPM3"/>
</dbReference>
<dbReference type="HOGENOM" id="CLU_150782_1_1_1"/>
<reference evidence="8" key="2">
    <citation type="submission" date="2011-02" db="EMBL/GenBank/DDBJ databases">
        <authorList>
            <person name="MacLean D."/>
        </authorList>
    </citation>
    <scope>NUCLEOTIDE SEQUENCE</scope>
</reference>
<comment type="pathway">
    <text evidence="7">Protein modification; protein glycosylation.</text>
</comment>
<dbReference type="EMBL" id="FR824109">
    <property type="protein sequence ID" value="CCA19138.1"/>
    <property type="molecule type" value="Genomic_DNA"/>
</dbReference>
<dbReference type="PANTHER" id="PTHR16433:SF0">
    <property type="entry name" value="DOLICHOL-PHOSPHATE MANNOSYLTRANSFERASE SUBUNIT 3"/>
    <property type="match status" value="1"/>
</dbReference>
<comment type="caution">
    <text evidence="7">Lacks conserved residue(s) required for the propagation of feature annotation.</text>
</comment>
<comment type="subunit">
    <text evidence="7">Component of the dolichol-phosphate mannose (DPM) synthase complex.</text>
</comment>
<dbReference type="Pfam" id="PF08285">
    <property type="entry name" value="DPM3"/>
    <property type="match status" value="1"/>
</dbReference>
<dbReference type="UniPathway" id="UPA00378"/>
<evidence type="ECO:0000313" key="8">
    <source>
        <dbReference type="EMBL" id="CCA19138.1"/>
    </source>
</evidence>
<reference evidence="8" key="1">
    <citation type="journal article" date="2011" name="PLoS Biol.">
        <title>Gene gain and loss during evolution of obligate parasitism in the white rust pathogen of Arabidopsis thaliana.</title>
        <authorList>
            <person name="Kemen E."/>
            <person name="Gardiner A."/>
            <person name="Schultz-Larsen T."/>
            <person name="Kemen A.C."/>
            <person name="Balmuth A.L."/>
            <person name="Robert-Seilaniantz A."/>
            <person name="Bailey K."/>
            <person name="Holub E."/>
            <person name="Studholme D.J."/>
            <person name="Maclean D."/>
            <person name="Jones J.D."/>
        </authorList>
    </citation>
    <scope>NUCLEOTIDE SEQUENCE</scope>
</reference>
<name>F0WD66_9STRA</name>
<comment type="similarity">
    <text evidence="2 7">Belongs to the DPM3 family.</text>
</comment>
<evidence type="ECO:0000256" key="7">
    <source>
        <dbReference type="RuleBase" id="RU365085"/>
    </source>
</evidence>
<evidence type="ECO:0000256" key="3">
    <source>
        <dbReference type="ARBA" id="ARBA00022692"/>
    </source>
</evidence>
<keyword evidence="3 7" id="KW-0812">Transmembrane</keyword>
<evidence type="ECO:0000256" key="5">
    <source>
        <dbReference type="ARBA" id="ARBA00022989"/>
    </source>
</evidence>
<evidence type="ECO:0000256" key="4">
    <source>
        <dbReference type="ARBA" id="ARBA00022824"/>
    </source>
</evidence>
<sequence length="94" mass="10669">MLRFHRWSIRLCLGVIWWLSTLKLVSLFTTNAGILHCIGYLPVYALGMLGVYSIITIAVNVLVIADCPQAAKELEKEIQNAKHHLQKRGFDFEA</sequence>
<evidence type="ECO:0000256" key="1">
    <source>
        <dbReference type="ARBA" id="ARBA00004477"/>
    </source>
</evidence>
<evidence type="ECO:0000256" key="2">
    <source>
        <dbReference type="ARBA" id="ARBA00010430"/>
    </source>
</evidence>
<protein>
    <recommendedName>
        <fullName evidence="7">Dolichol-phosphate mannosyltransferase subunit 3</fullName>
    </recommendedName>
</protein>
<keyword evidence="5 7" id="KW-1133">Transmembrane helix</keyword>
<comment type="function">
    <text evidence="7">Stabilizer subunit of the dolichol-phosphate mannose (DPM) synthase complex; tethers catalytic subunit to the ER.</text>
</comment>
<dbReference type="AlphaFoldDB" id="F0WD66"/>
<dbReference type="GO" id="GO:0033185">
    <property type="term" value="C:dolichol-phosphate-mannose synthase complex"/>
    <property type="evidence" value="ECO:0007669"/>
    <property type="project" value="TreeGrafter"/>
</dbReference>
<comment type="subcellular location">
    <subcellularLocation>
        <location evidence="1 7">Endoplasmic reticulum membrane</location>
        <topology evidence="1 7">Multi-pass membrane protein</topology>
    </subcellularLocation>
</comment>
<organism evidence="8">
    <name type="scientific">Albugo laibachii Nc14</name>
    <dbReference type="NCBI Taxonomy" id="890382"/>
    <lineage>
        <taxon>Eukaryota</taxon>
        <taxon>Sar</taxon>
        <taxon>Stramenopiles</taxon>
        <taxon>Oomycota</taxon>
        <taxon>Peronosporomycetes</taxon>
        <taxon>Albuginales</taxon>
        <taxon>Albuginaceae</taxon>
        <taxon>Albugo</taxon>
    </lineage>
</organism>
<proteinExistence type="inferred from homology"/>
<accession>F0WD66</accession>
<dbReference type="GO" id="GO:0006506">
    <property type="term" value="P:GPI anchor biosynthetic process"/>
    <property type="evidence" value="ECO:0007669"/>
    <property type="project" value="TreeGrafter"/>
</dbReference>
<evidence type="ECO:0000256" key="6">
    <source>
        <dbReference type="ARBA" id="ARBA00023136"/>
    </source>
</evidence>
<feature type="transmembrane region" description="Helical" evidence="7">
    <location>
        <begin position="43"/>
        <end position="65"/>
    </location>
</feature>
<dbReference type="PANTHER" id="PTHR16433">
    <property type="entry name" value="DOLICHOL-PHOSPHATE MANNOSYLTRANSFERASE SUBUNIT 3"/>
    <property type="match status" value="1"/>
</dbReference>
<dbReference type="GO" id="GO:0005789">
    <property type="term" value="C:endoplasmic reticulum membrane"/>
    <property type="evidence" value="ECO:0007669"/>
    <property type="project" value="UniProtKB-SubCell"/>
</dbReference>
<keyword evidence="6 7" id="KW-0472">Membrane</keyword>
<gene>
    <name evidence="8" type="primary">AlNc14C64G4586</name>
    <name evidence="8" type="ORF">ALNC14_052810</name>
</gene>